<dbReference type="AlphaFoldDB" id="A0A8J3Z8G0"/>
<accession>A0A8J3Z8G0</accession>
<dbReference type="InterPro" id="IPR025412">
    <property type="entry name" value="DUF4304"/>
</dbReference>
<evidence type="ECO:0000313" key="2">
    <source>
        <dbReference type="Proteomes" id="UP000612585"/>
    </source>
</evidence>
<keyword evidence="2" id="KW-1185">Reference proteome</keyword>
<reference evidence="1" key="1">
    <citation type="submission" date="2021-01" db="EMBL/GenBank/DDBJ databases">
        <title>Whole genome shotgun sequence of Virgisporangium aurantiacum NBRC 16421.</title>
        <authorList>
            <person name="Komaki H."/>
            <person name="Tamura T."/>
        </authorList>
    </citation>
    <scope>NUCLEOTIDE SEQUENCE</scope>
    <source>
        <strain evidence="1">NBRC 16421</strain>
    </source>
</reference>
<dbReference type="Pfam" id="PF14137">
    <property type="entry name" value="DUF4304"/>
    <property type="match status" value="1"/>
</dbReference>
<proteinExistence type="predicted"/>
<dbReference type="EMBL" id="BOPG01000030">
    <property type="protein sequence ID" value="GIJ57225.1"/>
    <property type="molecule type" value="Genomic_DNA"/>
</dbReference>
<name>A0A8J3Z8G0_9ACTN</name>
<sequence>MVVAGDMGTRKARNVLFNRYVNPVMLEFGFLRDRRIYRRFNGLGDCVLVEFQISQGIGGDAYCFYVVLTVVPRPWMEWYAAQGLPVDFDRPTQAHGMEERLDVPNPVASTRPDLWVVDTVESAHIVGVELAVALRPWLRELVGILDREVFVERLRERDDYPFGSRSGRDSVLAMFLSDRGMSDELEAILNKDEEEFRTRAVATDEEELATAAGSPFAKWIRERAARAT</sequence>
<organism evidence="1 2">
    <name type="scientific">Virgisporangium aurantiacum</name>
    <dbReference type="NCBI Taxonomy" id="175570"/>
    <lineage>
        <taxon>Bacteria</taxon>
        <taxon>Bacillati</taxon>
        <taxon>Actinomycetota</taxon>
        <taxon>Actinomycetes</taxon>
        <taxon>Micromonosporales</taxon>
        <taxon>Micromonosporaceae</taxon>
        <taxon>Virgisporangium</taxon>
    </lineage>
</organism>
<dbReference type="Proteomes" id="UP000612585">
    <property type="component" value="Unassembled WGS sequence"/>
</dbReference>
<comment type="caution">
    <text evidence="1">The sequence shown here is derived from an EMBL/GenBank/DDBJ whole genome shotgun (WGS) entry which is preliminary data.</text>
</comment>
<gene>
    <name evidence="1" type="ORF">Vau01_047410</name>
</gene>
<dbReference type="RefSeq" id="WP_203996400.1">
    <property type="nucleotide sequence ID" value="NZ_BOPG01000030.1"/>
</dbReference>
<protein>
    <submittedName>
        <fullName evidence="1">Uncharacterized protein</fullName>
    </submittedName>
</protein>
<evidence type="ECO:0000313" key="1">
    <source>
        <dbReference type="EMBL" id="GIJ57225.1"/>
    </source>
</evidence>